<proteinExistence type="predicted"/>
<dbReference type="Proteomes" id="UP001056778">
    <property type="component" value="Chromosome 3"/>
</dbReference>
<gene>
    <name evidence="1" type="ORF">MML48_3g00016713</name>
</gene>
<reference evidence="1" key="1">
    <citation type="submission" date="2022-04" db="EMBL/GenBank/DDBJ databases">
        <title>Chromosome-scale genome assembly of Holotrichia oblita Faldermann.</title>
        <authorList>
            <person name="Rongchong L."/>
        </authorList>
    </citation>
    <scope>NUCLEOTIDE SEQUENCE</scope>
    <source>
        <strain evidence="1">81SQS9</strain>
    </source>
</reference>
<dbReference type="EMBL" id="CM043017">
    <property type="protein sequence ID" value="KAI4465032.1"/>
    <property type="molecule type" value="Genomic_DNA"/>
</dbReference>
<evidence type="ECO:0000313" key="1">
    <source>
        <dbReference type="EMBL" id="KAI4465032.1"/>
    </source>
</evidence>
<protein>
    <submittedName>
        <fullName evidence="1">Importin beta</fullName>
    </submittedName>
</protein>
<comment type="caution">
    <text evidence="1">The sequence shown here is derived from an EMBL/GenBank/DDBJ whole genome shotgun (WGS) entry which is preliminary data.</text>
</comment>
<accession>A0ACB9TE44</accession>
<keyword evidence="2" id="KW-1185">Reference proteome</keyword>
<name>A0ACB9TE44_HOLOL</name>
<organism evidence="1 2">
    <name type="scientific">Holotrichia oblita</name>
    <name type="common">Chafer beetle</name>
    <dbReference type="NCBI Taxonomy" id="644536"/>
    <lineage>
        <taxon>Eukaryota</taxon>
        <taxon>Metazoa</taxon>
        <taxon>Ecdysozoa</taxon>
        <taxon>Arthropoda</taxon>
        <taxon>Hexapoda</taxon>
        <taxon>Insecta</taxon>
        <taxon>Pterygota</taxon>
        <taxon>Neoptera</taxon>
        <taxon>Endopterygota</taxon>
        <taxon>Coleoptera</taxon>
        <taxon>Polyphaga</taxon>
        <taxon>Scarabaeiformia</taxon>
        <taxon>Scarabaeidae</taxon>
        <taxon>Melolonthinae</taxon>
        <taxon>Holotrichia</taxon>
    </lineage>
</organism>
<evidence type="ECO:0000313" key="2">
    <source>
        <dbReference type="Proteomes" id="UP001056778"/>
    </source>
</evidence>
<sequence length="153" mass="17349">MHQETLQLIQILEKTVSPDKNELEQASTFLEQAAASNLSEFIKTLSDILRHGGNSPVARMAAGLQLKNQLTSKDPNVKLQHQQRWMSFPEEIRTYVKKIDEEVDLAIEDTEAAEAGRPPTRVSRHYARGALQFIVPILLVKLTKQEELDDEDD</sequence>